<keyword evidence="2" id="KW-1185">Reference proteome</keyword>
<dbReference type="AlphaFoldDB" id="A0AAN5Z923"/>
<proteinExistence type="predicted"/>
<gene>
    <name evidence="1" type="ORF">FAUST_6650</name>
</gene>
<protein>
    <submittedName>
        <fullName evidence="1">Uncharacterized protein</fullName>
    </submittedName>
</protein>
<organism evidence="1 2">
    <name type="scientific">Fusarium austroamericanum</name>
    <dbReference type="NCBI Taxonomy" id="282268"/>
    <lineage>
        <taxon>Eukaryota</taxon>
        <taxon>Fungi</taxon>
        <taxon>Dikarya</taxon>
        <taxon>Ascomycota</taxon>
        <taxon>Pezizomycotina</taxon>
        <taxon>Sordariomycetes</taxon>
        <taxon>Hypocreomycetidae</taxon>
        <taxon>Hypocreales</taxon>
        <taxon>Nectriaceae</taxon>
        <taxon>Fusarium</taxon>
    </lineage>
</organism>
<evidence type="ECO:0000313" key="2">
    <source>
        <dbReference type="Proteomes" id="UP000537989"/>
    </source>
</evidence>
<dbReference type="Proteomes" id="UP000537989">
    <property type="component" value="Unassembled WGS sequence"/>
</dbReference>
<sequence>MESYVYGSRDDNNAFSAWEFLQLHTLTLCTASNGRPDGALDKWLSPSLHTIILDVRFADSREGTDDRFTSVHWENAASITAHAKVIKEDSGRGARNQ</sequence>
<dbReference type="EMBL" id="JAAMOD010000182">
    <property type="protein sequence ID" value="KAF5236302.1"/>
    <property type="molecule type" value="Genomic_DNA"/>
</dbReference>
<name>A0AAN5Z923_FUSAU</name>
<reference evidence="1 2" key="1">
    <citation type="submission" date="2020-02" db="EMBL/GenBank/DDBJ databases">
        <title>Identification and distribution of gene clusters putatively required for synthesis of sphingolipid metabolism inhibitors in phylogenetically diverse species of the filamentous fungus Fusarium.</title>
        <authorList>
            <person name="Kim H.-S."/>
            <person name="Busman M."/>
            <person name="Brown D.W."/>
            <person name="Divon H."/>
            <person name="Uhlig S."/>
            <person name="Proctor R.H."/>
        </authorList>
    </citation>
    <scope>NUCLEOTIDE SEQUENCE [LARGE SCALE GENOMIC DNA]</scope>
    <source>
        <strain evidence="1 2">NRRL 2903</strain>
    </source>
</reference>
<accession>A0AAN5Z923</accession>
<comment type="caution">
    <text evidence="1">The sequence shown here is derived from an EMBL/GenBank/DDBJ whole genome shotgun (WGS) entry which is preliminary data.</text>
</comment>
<evidence type="ECO:0000313" key="1">
    <source>
        <dbReference type="EMBL" id="KAF5236302.1"/>
    </source>
</evidence>